<evidence type="ECO:0000259" key="3">
    <source>
        <dbReference type="Pfam" id="PF01370"/>
    </source>
</evidence>
<dbReference type="InterPro" id="IPR050425">
    <property type="entry name" value="NAD(P)_dehydrat-like"/>
</dbReference>
<name>A0ABU0BP99_9HYPH</name>
<organism evidence="4 5">
    <name type="scientific">Pararhizobium capsulatum DSM 1112</name>
    <dbReference type="NCBI Taxonomy" id="1121113"/>
    <lineage>
        <taxon>Bacteria</taxon>
        <taxon>Pseudomonadati</taxon>
        <taxon>Pseudomonadota</taxon>
        <taxon>Alphaproteobacteria</taxon>
        <taxon>Hyphomicrobiales</taxon>
        <taxon>Rhizobiaceae</taxon>
        <taxon>Rhizobium/Agrobacterium group</taxon>
        <taxon>Pararhizobium</taxon>
    </lineage>
</organism>
<keyword evidence="1 4" id="KW-0560">Oxidoreductase</keyword>
<dbReference type="EMBL" id="JAUSVF010000001">
    <property type="protein sequence ID" value="MDQ0320082.1"/>
    <property type="molecule type" value="Genomic_DNA"/>
</dbReference>
<evidence type="ECO:0000256" key="1">
    <source>
        <dbReference type="ARBA" id="ARBA00023002"/>
    </source>
</evidence>
<comment type="similarity">
    <text evidence="2">Belongs to the NAD(P)-dependent epimerase/dehydratase family. Dihydroflavonol-4-reductase subfamily.</text>
</comment>
<feature type="domain" description="NAD-dependent epimerase/dehydratase" evidence="3">
    <location>
        <begin position="9"/>
        <end position="243"/>
    </location>
</feature>
<dbReference type="SUPFAM" id="SSF51735">
    <property type="entry name" value="NAD(P)-binding Rossmann-fold domains"/>
    <property type="match status" value="1"/>
</dbReference>
<evidence type="ECO:0000256" key="2">
    <source>
        <dbReference type="ARBA" id="ARBA00023445"/>
    </source>
</evidence>
<dbReference type="GO" id="GO:0045552">
    <property type="term" value="F:dihydroflavanol 4-reductase activity"/>
    <property type="evidence" value="ECO:0007669"/>
    <property type="project" value="UniProtKB-EC"/>
</dbReference>
<dbReference type="PANTHER" id="PTHR10366">
    <property type="entry name" value="NAD DEPENDENT EPIMERASE/DEHYDRATASE"/>
    <property type="match status" value="1"/>
</dbReference>
<dbReference type="Proteomes" id="UP001230207">
    <property type="component" value="Unassembled WGS sequence"/>
</dbReference>
<sequence>MPEERRKLVVVTGAGGFLGGHIVARLLLAGYDVRGTLRSLSRAKSVEADIRKFADAGGELSFVEADLLSDRGWQEVMAGADYAIHTASPFPSSQPKHEEDLVKPALEGTLRVLGAAKAAGIKRVVVTSSIAATNYGGGNPPFTEDDWTDVDGPLTVPYYKSKTVAERAAWDFARQEDLEIAVINPGMVLGPILGRRTGTSTGVIRSLLKGKYPALPDFRVSVVDVRDAAEAHVLAIGVPEAAGQRFIVATETLSMRAIADILRQSFPGEAKKVPRFVLPNWLVRLATPFDAGLRLIVKELGRDARVSNEKARRILEWKPRTAEEAVQATAASLLDAGMV</sequence>
<gene>
    <name evidence="4" type="ORF">QO002_002220</name>
</gene>
<comment type="caution">
    <text evidence="4">The sequence shown here is derived from an EMBL/GenBank/DDBJ whole genome shotgun (WGS) entry which is preliminary data.</text>
</comment>
<dbReference type="InterPro" id="IPR001509">
    <property type="entry name" value="Epimerase_deHydtase"/>
</dbReference>
<dbReference type="EC" id="1.1.1.219" evidence="4"/>
<reference evidence="4 5" key="1">
    <citation type="submission" date="2023-07" db="EMBL/GenBank/DDBJ databases">
        <title>Genomic Encyclopedia of Type Strains, Phase IV (KMG-IV): sequencing the most valuable type-strain genomes for metagenomic binning, comparative biology and taxonomic classification.</title>
        <authorList>
            <person name="Goeker M."/>
        </authorList>
    </citation>
    <scope>NUCLEOTIDE SEQUENCE [LARGE SCALE GENOMIC DNA]</scope>
    <source>
        <strain evidence="4 5">DSM 1112</strain>
    </source>
</reference>
<evidence type="ECO:0000313" key="4">
    <source>
        <dbReference type="EMBL" id="MDQ0320082.1"/>
    </source>
</evidence>
<accession>A0ABU0BP99</accession>
<dbReference type="RefSeq" id="WP_307229501.1">
    <property type="nucleotide sequence ID" value="NZ_JAUSVF010000001.1"/>
</dbReference>
<dbReference type="Gene3D" id="3.40.50.720">
    <property type="entry name" value="NAD(P)-binding Rossmann-like Domain"/>
    <property type="match status" value="1"/>
</dbReference>
<dbReference type="PANTHER" id="PTHR10366:SF564">
    <property type="entry name" value="STEROL-4-ALPHA-CARBOXYLATE 3-DEHYDROGENASE, DECARBOXYLATING"/>
    <property type="match status" value="1"/>
</dbReference>
<evidence type="ECO:0000313" key="5">
    <source>
        <dbReference type="Proteomes" id="UP001230207"/>
    </source>
</evidence>
<protein>
    <submittedName>
        <fullName evidence="4">Dihydroflavonol-4-reductase</fullName>
        <ecNumber evidence="4">1.1.1.219</ecNumber>
    </submittedName>
</protein>
<proteinExistence type="inferred from homology"/>
<dbReference type="InterPro" id="IPR036291">
    <property type="entry name" value="NAD(P)-bd_dom_sf"/>
</dbReference>
<dbReference type="Pfam" id="PF01370">
    <property type="entry name" value="Epimerase"/>
    <property type="match status" value="1"/>
</dbReference>
<keyword evidence="5" id="KW-1185">Reference proteome</keyword>
<dbReference type="CDD" id="cd05227">
    <property type="entry name" value="AR_SDR_e"/>
    <property type="match status" value="1"/>
</dbReference>